<evidence type="ECO:0000256" key="6">
    <source>
        <dbReference type="ARBA" id="ARBA00022679"/>
    </source>
</evidence>
<dbReference type="InterPro" id="IPR003374">
    <property type="entry name" value="ApbE-like_sf"/>
</dbReference>
<evidence type="ECO:0000256" key="9">
    <source>
        <dbReference type="ARBA" id="ARBA00022842"/>
    </source>
</evidence>
<gene>
    <name evidence="14" type="ORF">ACFOOG_07610</name>
</gene>
<dbReference type="Gene3D" id="3.10.520.10">
    <property type="entry name" value="ApbE-like domains"/>
    <property type="match status" value="1"/>
</dbReference>
<name>A0ABV7ZXJ3_9GAMM</name>
<comment type="function">
    <text evidence="13">Flavin transferase that catalyzes the transfer of the FMN moiety of FAD and its covalent binding to the hydroxyl group of a threonine residue in a target flavoprotein.</text>
</comment>
<dbReference type="InterPro" id="IPR024932">
    <property type="entry name" value="ApbE"/>
</dbReference>
<dbReference type="SUPFAM" id="SSF143631">
    <property type="entry name" value="ApbE-like"/>
    <property type="match status" value="1"/>
</dbReference>
<keyword evidence="5 12" id="KW-0285">Flavoprotein</keyword>
<evidence type="ECO:0000256" key="11">
    <source>
        <dbReference type="ARBA" id="ARBA00048540"/>
    </source>
</evidence>
<evidence type="ECO:0000256" key="7">
    <source>
        <dbReference type="ARBA" id="ARBA00022723"/>
    </source>
</evidence>
<dbReference type="GO" id="GO:0016740">
    <property type="term" value="F:transferase activity"/>
    <property type="evidence" value="ECO:0007669"/>
    <property type="project" value="UniProtKB-KW"/>
</dbReference>
<comment type="similarity">
    <text evidence="2 12 13">Belongs to the ApbE family.</text>
</comment>
<evidence type="ECO:0000256" key="13">
    <source>
        <dbReference type="RuleBase" id="RU363002"/>
    </source>
</evidence>
<evidence type="ECO:0000256" key="3">
    <source>
        <dbReference type="ARBA" id="ARBA00011955"/>
    </source>
</evidence>
<proteinExistence type="inferred from homology"/>
<dbReference type="PANTHER" id="PTHR30040">
    <property type="entry name" value="THIAMINE BIOSYNTHESIS LIPOPROTEIN APBE"/>
    <property type="match status" value="1"/>
</dbReference>
<reference evidence="15" key="1">
    <citation type="journal article" date="2019" name="Int. J. Syst. Evol. Microbiol.">
        <title>The Global Catalogue of Microorganisms (GCM) 10K type strain sequencing project: providing services to taxonomists for standard genome sequencing and annotation.</title>
        <authorList>
            <consortium name="The Broad Institute Genomics Platform"/>
            <consortium name="The Broad Institute Genome Sequencing Center for Infectious Disease"/>
            <person name="Wu L."/>
            <person name="Ma J."/>
        </authorList>
    </citation>
    <scope>NUCLEOTIDE SEQUENCE [LARGE SCALE GENOMIC DNA]</scope>
    <source>
        <strain evidence="15">IBRC 10765</strain>
    </source>
</reference>
<evidence type="ECO:0000313" key="14">
    <source>
        <dbReference type="EMBL" id="MFC3852694.1"/>
    </source>
</evidence>
<keyword evidence="13" id="KW-1003">Cell membrane</keyword>
<evidence type="ECO:0000256" key="4">
    <source>
        <dbReference type="ARBA" id="ARBA00016337"/>
    </source>
</evidence>
<sequence>MSKFLRSAVLVCLLGIVAGCGQNPVDEPLRFQGQAMGTSYSVIVYAPEREKLRLEVGIQRRLADVVSTMSTYEPESDVSRFNRAPTDLWVPVSADVVKVVQASLDLAAQTQGAFEPSILPLVNIWGFGPLARPEEIPTEAELTEALAMVGWEAIDVQVDPPALRKRAPREIDLSAIAKGFGADRVAEYLLELGYNRFLVEIGGDMRTSGIKPDGTGWRVGIETPEPGISRQAYRIVELVEDTAIVTSGDYRNYFEVDGQRYAHTLDPATGFPVTHRLASVSVLAENAMLADGWATALTVMQPDDAFALAETIGLSVYLIERGANGFEERMTGEFKHLLGAGVE</sequence>
<comment type="subcellular location">
    <subcellularLocation>
        <location evidence="13">Cell inner membrane</location>
        <topology evidence="13">Lipid-anchor</topology>
        <orientation evidence="13">Periplasmic side</orientation>
    </subcellularLocation>
</comment>
<keyword evidence="13" id="KW-0997">Cell inner membrane</keyword>
<evidence type="ECO:0000256" key="2">
    <source>
        <dbReference type="ARBA" id="ARBA00008282"/>
    </source>
</evidence>
<keyword evidence="9 12" id="KW-0460">Magnesium</keyword>
<accession>A0ABV7ZXJ3</accession>
<dbReference type="EMBL" id="JBHRYR010000003">
    <property type="protein sequence ID" value="MFC3852694.1"/>
    <property type="molecule type" value="Genomic_DNA"/>
</dbReference>
<keyword evidence="8 12" id="KW-0274">FAD</keyword>
<dbReference type="PROSITE" id="PS51257">
    <property type="entry name" value="PROKAR_LIPOPROTEIN"/>
    <property type="match status" value="1"/>
</dbReference>
<keyword evidence="7 12" id="KW-0479">Metal-binding</keyword>
<dbReference type="EC" id="2.7.1.180" evidence="3 12"/>
<evidence type="ECO:0000256" key="1">
    <source>
        <dbReference type="ARBA" id="ARBA00001946"/>
    </source>
</evidence>
<protein>
    <recommendedName>
        <fullName evidence="4 12">FAD:protein FMN transferase</fullName>
        <ecNumber evidence="3 12">2.7.1.180</ecNumber>
    </recommendedName>
    <alternativeName>
        <fullName evidence="10 12">Flavin transferase</fullName>
    </alternativeName>
</protein>
<keyword evidence="6 12" id="KW-0808">Transferase</keyword>
<dbReference type="RefSeq" id="WP_380695147.1">
    <property type="nucleotide sequence ID" value="NZ_JBHRYR010000003.1"/>
</dbReference>
<evidence type="ECO:0000256" key="10">
    <source>
        <dbReference type="ARBA" id="ARBA00031306"/>
    </source>
</evidence>
<comment type="catalytic activity">
    <reaction evidence="11 12 13">
        <text>L-threonyl-[protein] + FAD = FMN-L-threonyl-[protein] + AMP + H(+)</text>
        <dbReference type="Rhea" id="RHEA:36847"/>
        <dbReference type="Rhea" id="RHEA-COMP:11060"/>
        <dbReference type="Rhea" id="RHEA-COMP:11061"/>
        <dbReference type="ChEBI" id="CHEBI:15378"/>
        <dbReference type="ChEBI" id="CHEBI:30013"/>
        <dbReference type="ChEBI" id="CHEBI:57692"/>
        <dbReference type="ChEBI" id="CHEBI:74257"/>
        <dbReference type="ChEBI" id="CHEBI:456215"/>
        <dbReference type="EC" id="2.7.1.180"/>
    </reaction>
</comment>
<keyword evidence="15" id="KW-1185">Reference proteome</keyword>
<comment type="cofactor">
    <cofactor evidence="1 13">
        <name>Mg(2+)</name>
        <dbReference type="ChEBI" id="CHEBI:18420"/>
    </cofactor>
</comment>
<evidence type="ECO:0000256" key="8">
    <source>
        <dbReference type="ARBA" id="ARBA00022827"/>
    </source>
</evidence>
<comment type="caution">
    <text evidence="14">The sequence shown here is derived from an EMBL/GenBank/DDBJ whole genome shotgun (WGS) entry which is preliminary data.</text>
</comment>
<dbReference type="PIRSF" id="PIRSF006268">
    <property type="entry name" value="ApbE"/>
    <property type="match status" value="1"/>
</dbReference>
<evidence type="ECO:0000256" key="5">
    <source>
        <dbReference type="ARBA" id="ARBA00022630"/>
    </source>
</evidence>
<evidence type="ECO:0000256" key="12">
    <source>
        <dbReference type="PIRNR" id="PIRNR006268"/>
    </source>
</evidence>
<organism evidence="14 15">
    <name type="scientific">Saccharospirillum mangrovi</name>
    <dbReference type="NCBI Taxonomy" id="2161747"/>
    <lineage>
        <taxon>Bacteria</taxon>
        <taxon>Pseudomonadati</taxon>
        <taxon>Pseudomonadota</taxon>
        <taxon>Gammaproteobacteria</taxon>
        <taxon>Oceanospirillales</taxon>
        <taxon>Saccharospirillaceae</taxon>
        <taxon>Saccharospirillum</taxon>
    </lineage>
</organism>
<dbReference type="Proteomes" id="UP001595617">
    <property type="component" value="Unassembled WGS sequence"/>
</dbReference>
<keyword evidence="13" id="KW-0449">Lipoprotein</keyword>
<keyword evidence="13" id="KW-0472">Membrane</keyword>
<dbReference type="PANTHER" id="PTHR30040:SF2">
    <property type="entry name" value="FAD:PROTEIN FMN TRANSFERASE"/>
    <property type="match status" value="1"/>
</dbReference>
<evidence type="ECO:0000313" key="15">
    <source>
        <dbReference type="Proteomes" id="UP001595617"/>
    </source>
</evidence>
<dbReference type="Pfam" id="PF02424">
    <property type="entry name" value="ApbE"/>
    <property type="match status" value="1"/>
</dbReference>